<dbReference type="KEGG" id="ngr:NAEGRDRAFT_73119"/>
<gene>
    <name evidence="2" type="ORF">NAEGRDRAFT_73119</name>
</gene>
<organism evidence="3">
    <name type="scientific">Naegleria gruberi</name>
    <name type="common">Amoeba</name>
    <dbReference type="NCBI Taxonomy" id="5762"/>
    <lineage>
        <taxon>Eukaryota</taxon>
        <taxon>Discoba</taxon>
        <taxon>Heterolobosea</taxon>
        <taxon>Tetramitia</taxon>
        <taxon>Eutetramitia</taxon>
        <taxon>Vahlkampfiidae</taxon>
        <taxon>Naegleria</taxon>
    </lineage>
</organism>
<evidence type="ECO:0000313" key="3">
    <source>
        <dbReference type="Proteomes" id="UP000006671"/>
    </source>
</evidence>
<feature type="region of interest" description="Disordered" evidence="1">
    <location>
        <begin position="15"/>
        <end position="42"/>
    </location>
</feature>
<dbReference type="AlphaFoldDB" id="D2VVR9"/>
<reference evidence="2 3" key="1">
    <citation type="journal article" date="2010" name="Cell">
        <title>The genome of Naegleria gruberi illuminates early eukaryotic versatility.</title>
        <authorList>
            <person name="Fritz-Laylin L.K."/>
            <person name="Prochnik S.E."/>
            <person name="Ginger M.L."/>
            <person name="Dacks J.B."/>
            <person name="Carpenter M.L."/>
            <person name="Field M.C."/>
            <person name="Kuo A."/>
            <person name="Paredez A."/>
            <person name="Chapman J."/>
            <person name="Pham J."/>
            <person name="Shu S."/>
            <person name="Neupane R."/>
            <person name="Cipriano M."/>
            <person name="Mancuso J."/>
            <person name="Tu H."/>
            <person name="Salamov A."/>
            <person name="Lindquist E."/>
            <person name="Shapiro H."/>
            <person name="Lucas S."/>
            <person name="Grigoriev I.V."/>
            <person name="Cande W.Z."/>
            <person name="Fulton C."/>
            <person name="Rokhsar D.S."/>
            <person name="Dawson S.C."/>
        </authorList>
    </citation>
    <scope>NUCLEOTIDE SEQUENCE [LARGE SCALE GENOMIC DNA]</scope>
    <source>
        <strain evidence="2 3">NEG-M</strain>
    </source>
</reference>
<dbReference type="EMBL" id="GG738902">
    <property type="protein sequence ID" value="EFC39156.1"/>
    <property type="molecule type" value="Genomic_DNA"/>
</dbReference>
<dbReference type="GeneID" id="8858438"/>
<keyword evidence="3" id="KW-1185">Reference proteome</keyword>
<dbReference type="InParanoid" id="D2VVR9"/>
<name>D2VVR9_NAEGR</name>
<feature type="compositionally biased region" description="Low complexity" evidence="1">
    <location>
        <begin position="18"/>
        <end position="39"/>
    </location>
</feature>
<dbReference type="VEuPathDB" id="AmoebaDB:NAEGRDRAFT_73119"/>
<accession>D2VVR9</accession>
<evidence type="ECO:0000256" key="1">
    <source>
        <dbReference type="SAM" id="MobiDB-lite"/>
    </source>
</evidence>
<evidence type="ECO:0000313" key="2">
    <source>
        <dbReference type="EMBL" id="EFC39156.1"/>
    </source>
</evidence>
<sequence length="344" mass="38752">MVLCGLFGKKDKHSNQVSVKKASSSNTNNSKPSSPPSSSILDREPIRTQIMTLVIIQFGNIHEIPDDFVEYITSKLFEKIRKLGEEDEGQVSISSIPQLYCQIMYKHQRMNNIMKNALKIKAEIEAISFLSERQGEGVPRIVFKISIASGKNSCGNIGIPNVPTSIFGSVSVRGIKLLDLATILDMGLVCDFNSMVALYQESNAFLDNFLYTVVQRFQFSNGDIQCAFQILSESTVSQLDQWRYGSNEERNQYINFLSEINLYFHGVLSGLSKENSIDQTEYINISKILTKGRTPPSSTRSLQELKDYQLGGEPIPWKLRLLQTFSENDKSQQAKLFHINPSLN</sequence>
<protein>
    <submittedName>
        <fullName evidence="2">Predicted protein</fullName>
    </submittedName>
</protein>
<dbReference type="RefSeq" id="XP_002671900.1">
    <property type="nucleotide sequence ID" value="XM_002671854.1"/>
</dbReference>
<dbReference type="Proteomes" id="UP000006671">
    <property type="component" value="Unassembled WGS sequence"/>
</dbReference>
<proteinExistence type="predicted"/>